<dbReference type="PANTHER" id="PTHR42922">
    <property type="entry name" value="PHOSPHATE TRANSPORT SYSTEM PERMEASE PROTEIN PSTA"/>
    <property type="match status" value="1"/>
</dbReference>
<evidence type="ECO:0000256" key="3">
    <source>
        <dbReference type="ARBA" id="ARBA00022448"/>
    </source>
</evidence>
<feature type="transmembrane region" description="Helical" evidence="9">
    <location>
        <begin position="152"/>
        <end position="175"/>
    </location>
</feature>
<keyword evidence="4" id="KW-1003">Cell membrane</keyword>
<evidence type="ECO:0000256" key="2">
    <source>
        <dbReference type="ARBA" id="ARBA00007069"/>
    </source>
</evidence>
<evidence type="ECO:0000256" key="8">
    <source>
        <dbReference type="ARBA" id="ARBA00023136"/>
    </source>
</evidence>
<dbReference type="InterPro" id="IPR035906">
    <property type="entry name" value="MetI-like_sf"/>
</dbReference>
<keyword evidence="8 9" id="KW-0472">Membrane</keyword>
<dbReference type="InterPro" id="IPR005672">
    <property type="entry name" value="Phosphate_PstA"/>
</dbReference>
<dbReference type="CDD" id="cd06261">
    <property type="entry name" value="TM_PBP2"/>
    <property type="match status" value="1"/>
</dbReference>
<dbReference type="PANTHER" id="PTHR42922:SF1">
    <property type="entry name" value="PHOSPHATE TRANSPORT SYSTEM PERMEASE PROTEIN PSTA"/>
    <property type="match status" value="1"/>
</dbReference>
<sequence length="332" mass="34591">MSNTSSESTEQVFQSLTSANMSKKRRFRNAAASVAMVGAFLLAAIPLFAMGASVLSQGLGVVLTVDWWTQPIPGDVGREDLAGNEDLCGLGFGDAAECKSGESSTSVVEGMQPAIVGTFLTVFGASVMAIPLGILGAVYLHEYGKTGRLARFIRFMTDVMVGVPSVVMGVFIYTIWVLNFGTKGKSAFAASLALACLMLPIVVRSTEEMLKLVPNALREASAALGTRTWKTTLKVVLPAASAGITSGCLLAVARAAGETAPVVFTIGYVTTTNFSMRGQNTTLSAQIYSQLTNGGSIATQLAWGAAVTLVGIVLVLTLTARAISSRLTIGNT</sequence>
<evidence type="ECO:0000256" key="1">
    <source>
        <dbReference type="ARBA" id="ARBA00004651"/>
    </source>
</evidence>
<feature type="transmembrane region" description="Helical" evidence="9">
    <location>
        <begin position="301"/>
        <end position="323"/>
    </location>
</feature>
<keyword evidence="5" id="KW-0592">Phosphate transport</keyword>
<evidence type="ECO:0000256" key="5">
    <source>
        <dbReference type="ARBA" id="ARBA00022592"/>
    </source>
</evidence>
<dbReference type="SUPFAM" id="SSF161098">
    <property type="entry name" value="MetI-like"/>
    <property type="match status" value="1"/>
</dbReference>
<reference evidence="11" key="1">
    <citation type="submission" date="2020-05" db="EMBL/GenBank/DDBJ databases">
        <authorList>
            <person name="Chiriac C."/>
            <person name="Salcher M."/>
            <person name="Ghai R."/>
            <person name="Kavagutti S V."/>
        </authorList>
    </citation>
    <scope>NUCLEOTIDE SEQUENCE</scope>
</reference>
<evidence type="ECO:0000256" key="4">
    <source>
        <dbReference type="ARBA" id="ARBA00022475"/>
    </source>
</evidence>
<feature type="transmembrane region" description="Helical" evidence="9">
    <location>
        <begin position="114"/>
        <end position="140"/>
    </location>
</feature>
<dbReference type="AlphaFoldDB" id="A0A6J6PMR4"/>
<evidence type="ECO:0000313" key="14">
    <source>
        <dbReference type="EMBL" id="CAB5024080.1"/>
    </source>
</evidence>
<organism evidence="11">
    <name type="scientific">freshwater metagenome</name>
    <dbReference type="NCBI Taxonomy" id="449393"/>
    <lineage>
        <taxon>unclassified sequences</taxon>
        <taxon>metagenomes</taxon>
        <taxon>ecological metagenomes</taxon>
    </lineage>
</organism>
<gene>
    <name evidence="11" type="ORF">UFOPK2582_00801</name>
    <name evidence="12" type="ORF">UFOPK3046_00377</name>
    <name evidence="13" type="ORF">UFOPK3914_00724</name>
    <name evidence="14" type="ORF">UFOPK4173_00095</name>
    <name evidence="15" type="ORF">UFOPK4354_00004</name>
</gene>
<dbReference type="EMBL" id="CAEZXS010000080">
    <property type="protein sequence ID" value="CAB4698143.1"/>
    <property type="molecule type" value="Genomic_DNA"/>
</dbReference>
<dbReference type="EMBL" id="CAFBQW010000001">
    <property type="protein sequence ID" value="CAB5058841.1"/>
    <property type="molecule type" value="Genomic_DNA"/>
</dbReference>
<evidence type="ECO:0000256" key="7">
    <source>
        <dbReference type="ARBA" id="ARBA00022989"/>
    </source>
</evidence>
<keyword evidence="6 9" id="KW-0812">Transmembrane</keyword>
<dbReference type="PROSITE" id="PS50928">
    <property type="entry name" value="ABC_TM1"/>
    <property type="match status" value="1"/>
</dbReference>
<dbReference type="GO" id="GO:0035435">
    <property type="term" value="P:phosphate ion transmembrane transport"/>
    <property type="evidence" value="ECO:0007669"/>
    <property type="project" value="InterPro"/>
</dbReference>
<evidence type="ECO:0000313" key="13">
    <source>
        <dbReference type="EMBL" id="CAB4975796.1"/>
    </source>
</evidence>
<feature type="transmembrane region" description="Helical" evidence="9">
    <location>
        <begin position="30"/>
        <end position="55"/>
    </location>
</feature>
<dbReference type="InterPro" id="IPR051408">
    <property type="entry name" value="Phosphate_transprt_permease"/>
</dbReference>
<feature type="transmembrane region" description="Helical" evidence="9">
    <location>
        <begin position="235"/>
        <end position="256"/>
    </location>
</feature>
<dbReference type="GO" id="GO:0005886">
    <property type="term" value="C:plasma membrane"/>
    <property type="evidence" value="ECO:0007669"/>
    <property type="project" value="UniProtKB-SubCell"/>
</dbReference>
<evidence type="ECO:0000256" key="9">
    <source>
        <dbReference type="SAM" id="Phobius"/>
    </source>
</evidence>
<keyword evidence="3" id="KW-0813">Transport</keyword>
<evidence type="ECO:0000313" key="12">
    <source>
        <dbReference type="EMBL" id="CAB4798028.1"/>
    </source>
</evidence>
<evidence type="ECO:0000313" key="11">
    <source>
        <dbReference type="EMBL" id="CAB4698143.1"/>
    </source>
</evidence>
<dbReference type="InterPro" id="IPR000515">
    <property type="entry name" value="MetI-like"/>
</dbReference>
<dbReference type="Gene3D" id="1.10.3720.10">
    <property type="entry name" value="MetI-like"/>
    <property type="match status" value="1"/>
</dbReference>
<feature type="transmembrane region" description="Helical" evidence="9">
    <location>
        <begin position="187"/>
        <end position="203"/>
    </location>
</feature>
<comment type="subcellular location">
    <subcellularLocation>
        <location evidence="1">Cell membrane</location>
        <topology evidence="1">Multi-pass membrane protein</topology>
    </subcellularLocation>
</comment>
<dbReference type="EMBL" id="CAFBOG010000051">
    <property type="protein sequence ID" value="CAB4975796.1"/>
    <property type="molecule type" value="Genomic_DNA"/>
</dbReference>
<name>A0A6J6PMR4_9ZZZZ</name>
<feature type="domain" description="ABC transmembrane type-1" evidence="10">
    <location>
        <begin position="115"/>
        <end position="320"/>
    </location>
</feature>
<dbReference type="EMBL" id="CAFBPW010000005">
    <property type="protein sequence ID" value="CAB5024080.1"/>
    <property type="molecule type" value="Genomic_DNA"/>
</dbReference>
<evidence type="ECO:0000313" key="15">
    <source>
        <dbReference type="EMBL" id="CAB5058841.1"/>
    </source>
</evidence>
<proteinExistence type="inferred from homology"/>
<keyword evidence="7 9" id="KW-1133">Transmembrane helix</keyword>
<dbReference type="Pfam" id="PF00528">
    <property type="entry name" value="BPD_transp_1"/>
    <property type="match status" value="1"/>
</dbReference>
<dbReference type="NCBIfam" id="TIGR00974">
    <property type="entry name" value="3a0107s02c"/>
    <property type="match status" value="1"/>
</dbReference>
<evidence type="ECO:0000256" key="6">
    <source>
        <dbReference type="ARBA" id="ARBA00022692"/>
    </source>
</evidence>
<evidence type="ECO:0000259" key="10">
    <source>
        <dbReference type="PROSITE" id="PS50928"/>
    </source>
</evidence>
<protein>
    <submittedName>
        <fullName evidence="11">Unannotated protein</fullName>
    </submittedName>
</protein>
<dbReference type="GO" id="GO:0005315">
    <property type="term" value="F:phosphate transmembrane transporter activity"/>
    <property type="evidence" value="ECO:0007669"/>
    <property type="project" value="InterPro"/>
</dbReference>
<accession>A0A6J6PMR4</accession>
<comment type="similarity">
    <text evidence="2">Belongs to the binding-protein-dependent transport system permease family. CysTW subfamily.</text>
</comment>
<dbReference type="EMBL" id="CAFAAQ010000019">
    <property type="protein sequence ID" value="CAB4798028.1"/>
    <property type="molecule type" value="Genomic_DNA"/>
</dbReference>